<organism evidence="1 2">
    <name type="scientific">Streptomyces pimonensis</name>
    <dbReference type="NCBI Taxonomy" id="2860288"/>
    <lineage>
        <taxon>Bacteria</taxon>
        <taxon>Bacillati</taxon>
        <taxon>Actinomycetota</taxon>
        <taxon>Actinomycetes</taxon>
        <taxon>Kitasatosporales</taxon>
        <taxon>Streptomycetaceae</taxon>
        <taxon>Streptomyces</taxon>
    </lineage>
</organism>
<proteinExistence type="predicted"/>
<comment type="caution">
    <text evidence="1">The sequence shown here is derived from an EMBL/GenBank/DDBJ whole genome shotgun (WGS) entry which is preliminary data.</text>
</comment>
<accession>A0ABV4J7Q2</accession>
<reference evidence="1 2" key="1">
    <citation type="journal article" date="2021" name="Res Sq">
        <title>Streptomyces Pimoensis sp. nov., Isolated From the Taklimakan Desert in Xinjiang, China.</title>
        <authorList>
            <person name="Zhang P."/>
            <person name="Luo X."/>
            <person name="Luo X."/>
            <person name="Liu Z."/>
            <person name="Xia Z."/>
            <person name="Wan C."/>
            <person name="zhang L."/>
        </authorList>
    </citation>
    <scope>NUCLEOTIDE SEQUENCE [LARGE SCALE GENOMIC DNA]</scope>
    <source>
        <strain evidence="1 2">TRM75549</strain>
    </source>
</reference>
<gene>
    <name evidence="1" type="ORF">KYY02_25310</name>
</gene>
<evidence type="ECO:0000313" key="2">
    <source>
        <dbReference type="Proteomes" id="UP001567537"/>
    </source>
</evidence>
<name>A0ABV4J7Q2_9ACTN</name>
<dbReference type="EMBL" id="JAHWZY010000031">
    <property type="protein sequence ID" value="MEZ3181868.1"/>
    <property type="molecule type" value="Genomic_DNA"/>
</dbReference>
<sequence length="131" mass="14235">NDTAITTSCDQELQLPCLAAAFTLAPPAAAEGNWSSSISNWRGGDESRRWTDNHQDSASTTVSFSGCSFGGPSGATLELDRVRDFLPDTSHGTRRNTCNTVSWGQIQTRGSFYFIYIGSTRLSVNSVVTRY</sequence>
<dbReference type="RefSeq" id="WP_371241901.1">
    <property type="nucleotide sequence ID" value="NZ_JAHWZY010000031.1"/>
</dbReference>
<feature type="non-terminal residue" evidence="1">
    <location>
        <position position="1"/>
    </location>
</feature>
<evidence type="ECO:0000313" key="1">
    <source>
        <dbReference type="EMBL" id="MEZ3181868.1"/>
    </source>
</evidence>
<protein>
    <submittedName>
        <fullName evidence="1">Uncharacterized protein</fullName>
    </submittedName>
</protein>
<keyword evidence="2" id="KW-1185">Reference proteome</keyword>
<dbReference type="Proteomes" id="UP001567537">
    <property type="component" value="Unassembled WGS sequence"/>
</dbReference>